<evidence type="ECO:0000256" key="1">
    <source>
        <dbReference type="SAM" id="MobiDB-lite"/>
    </source>
</evidence>
<evidence type="ECO:0000313" key="4">
    <source>
        <dbReference type="EMBL" id="KAF9547965.1"/>
    </source>
</evidence>
<organism evidence="4 5">
    <name type="scientific">Mortierella hygrophila</name>
    <dbReference type="NCBI Taxonomy" id="979708"/>
    <lineage>
        <taxon>Eukaryota</taxon>
        <taxon>Fungi</taxon>
        <taxon>Fungi incertae sedis</taxon>
        <taxon>Mucoromycota</taxon>
        <taxon>Mortierellomycotina</taxon>
        <taxon>Mortierellomycetes</taxon>
        <taxon>Mortierellales</taxon>
        <taxon>Mortierellaceae</taxon>
        <taxon>Mortierella</taxon>
    </lineage>
</organism>
<protein>
    <submittedName>
        <fullName evidence="4">Uncharacterized protein</fullName>
    </submittedName>
</protein>
<feature type="chain" id="PRO_5040424225" evidence="3">
    <location>
        <begin position="23"/>
        <end position="130"/>
    </location>
</feature>
<name>A0A9P6FD04_9FUNG</name>
<sequence length="130" mass="12854">MMFKSSVTTFLLLATLAIVSTAQEATPITTPTSETTTTTTTATGTISGTPTITTAPTTLPINNMTAIPDFSSLASVIASVATARSLNPGSSPTPTAGGKNSASRMGGDVLTGMVFVVLSAVVAGAGTLTL</sequence>
<evidence type="ECO:0000256" key="2">
    <source>
        <dbReference type="SAM" id="Phobius"/>
    </source>
</evidence>
<keyword evidence="2" id="KW-0812">Transmembrane</keyword>
<evidence type="ECO:0000256" key="3">
    <source>
        <dbReference type="SAM" id="SignalP"/>
    </source>
</evidence>
<keyword evidence="2" id="KW-1133">Transmembrane helix</keyword>
<feature type="signal peptide" evidence="3">
    <location>
        <begin position="1"/>
        <end position="22"/>
    </location>
</feature>
<keyword evidence="3" id="KW-0732">Signal</keyword>
<feature type="region of interest" description="Disordered" evidence="1">
    <location>
        <begin position="84"/>
        <end position="103"/>
    </location>
</feature>
<dbReference type="AlphaFoldDB" id="A0A9P6FD04"/>
<keyword evidence="2" id="KW-0472">Membrane</keyword>
<comment type="caution">
    <text evidence="4">The sequence shown here is derived from an EMBL/GenBank/DDBJ whole genome shotgun (WGS) entry which is preliminary data.</text>
</comment>
<keyword evidence="5" id="KW-1185">Reference proteome</keyword>
<evidence type="ECO:0000313" key="5">
    <source>
        <dbReference type="Proteomes" id="UP000723463"/>
    </source>
</evidence>
<dbReference type="Proteomes" id="UP000723463">
    <property type="component" value="Unassembled WGS sequence"/>
</dbReference>
<proteinExistence type="predicted"/>
<dbReference type="EMBL" id="JAAAXW010000035">
    <property type="protein sequence ID" value="KAF9547965.1"/>
    <property type="molecule type" value="Genomic_DNA"/>
</dbReference>
<accession>A0A9P6FD04</accession>
<gene>
    <name evidence="4" type="ORF">EC957_007478</name>
</gene>
<reference evidence="4" key="1">
    <citation type="journal article" date="2020" name="Fungal Divers.">
        <title>Resolving the Mortierellaceae phylogeny through synthesis of multi-gene phylogenetics and phylogenomics.</title>
        <authorList>
            <person name="Vandepol N."/>
            <person name="Liber J."/>
            <person name="Desiro A."/>
            <person name="Na H."/>
            <person name="Kennedy M."/>
            <person name="Barry K."/>
            <person name="Grigoriev I.V."/>
            <person name="Miller A.N."/>
            <person name="O'Donnell K."/>
            <person name="Stajich J.E."/>
            <person name="Bonito G."/>
        </authorList>
    </citation>
    <scope>NUCLEOTIDE SEQUENCE</scope>
    <source>
        <strain evidence="4">NRRL 2591</strain>
    </source>
</reference>
<feature type="transmembrane region" description="Helical" evidence="2">
    <location>
        <begin position="109"/>
        <end position="128"/>
    </location>
</feature>